<reference evidence="3" key="1">
    <citation type="submission" date="2021-07" db="EMBL/GenBank/DDBJ databases">
        <authorList>
            <person name="Catto M.A."/>
            <person name="Jacobson A."/>
            <person name="Kennedy G."/>
            <person name="Labadie P."/>
            <person name="Hunt B.G."/>
            <person name="Srinivasan R."/>
        </authorList>
    </citation>
    <scope>NUCLEOTIDE SEQUENCE</scope>
    <source>
        <strain evidence="3">PL_HMW_Pooled</strain>
        <tissue evidence="3">Head</tissue>
    </source>
</reference>
<dbReference type="AlphaFoldDB" id="A0AAE1H0V0"/>
<gene>
    <name evidence="3" type="ORF">KUF71_021988</name>
</gene>
<keyword evidence="1" id="KW-0175">Coiled coil</keyword>
<dbReference type="Proteomes" id="UP001219518">
    <property type="component" value="Unassembled WGS sequence"/>
</dbReference>
<evidence type="ECO:0000256" key="1">
    <source>
        <dbReference type="SAM" id="Coils"/>
    </source>
</evidence>
<feature type="coiled-coil region" evidence="1">
    <location>
        <begin position="121"/>
        <end position="156"/>
    </location>
</feature>
<comment type="caution">
    <text evidence="3">The sequence shown here is derived from an EMBL/GenBank/DDBJ whole genome shotgun (WGS) entry which is preliminary data.</text>
</comment>
<reference evidence="3" key="2">
    <citation type="journal article" date="2023" name="BMC Genomics">
        <title>Pest status, molecular evolution, and epigenetic factors derived from the genome assembly of Frankliniella fusca, a thysanopteran phytovirus vector.</title>
        <authorList>
            <person name="Catto M.A."/>
            <person name="Labadie P.E."/>
            <person name="Jacobson A.L."/>
            <person name="Kennedy G.G."/>
            <person name="Srinivasan R."/>
            <person name="Hunt B.G."/>
        </authorList>
    </citation>
    <scope>NUCLEOTIDE SEQUENCE</scope>
    <source>
        <strain evidence="3">PL_HMW_Pooled</strain>
    </source>
</reference>
<accession>A0AAE1H0V0</accession>
<name>A0AAE1H0V0_9NEOP</name>
<sequence>MTHRAANGALALLLAASGLVLALAVPAPAPTTIFLQDQGIPASVSPNNHLDVIPETIPMDLTSEEIKYATQLFGSDILDNFSNSQPKPTMANDLAMITKGPLNLNAPSPGFFRWLQQRYQKKALEKQLRTFLENEEKFLEEQINEQQQQLSQIQNQWTKTYELQGRILQQQTTLQGQKEVLKQLEGMPTPYYEPSNGDARQSRWQSTTPTLITSQSLGKTVFSMTGPMRVAANQDPYPAPAPYLHQDDSVNSPAAPTILSPAATQGAVVTPGVPDSLAQFAKSQTAGAV</sequence>
<evidence type="ECO:0000313" key="3">
    <source>
        <dbReference type="EMBL" id="KAK3912418.1"/>
    </source>
</evidence>
<evidence type="ECO:0000313" key="4">
    <source>
        <dbReference type="Proteomes" id="UP001219518"/>
    </source>
</evidence>
<feature type="chain" id="PRO_5042263381" evidence="2">
    <location>
        <begin position="23"/>
        <end position="289"/>
    </location>
</feature>
<protein>
    <submittedName>
        <fullName evidence="3">E3 ubiquitin-protein ligase bre-1</fullName>
    </submittedName>
</protein>
<keyword evidence="2" id="KW-0732">Signal</keyword>
<proteinExistence type="predicted"/>
<dbReference type="EMBL" id="JAHWGI010000293">
    <property type="protein sequence ID" value="KAK3912418.1"/>
    <property type="molecule type" value="Genomic_DNA"/>
</dbReference>
<keyword evidence="4" id="KW-1185">Reference proteome</keyword>
<evidence type="ECO:0000256" key="2">
    <source>
        <dbReference type="SAM" id="SignalP"/>
    </source>
</evidence>
<feature type="signal peptide" evidence="2">
    <location>
        <begin position="1"/>
        <end position="22"/>
    </location>
</feature>
<organism evidence="3 4">
    <name type="scientific">Frankliniella fusca</name>
    <dbReference type="NCBI Taxonomy" id="407009"/>
    <lineage>
        <taxon>Eukaryota</taxon>
        <taxon>Metazoa</taxon>
        <taxon>Ecdysozoa</taxon>
        <taxon>Arthropoda</taxon>
        <taxon>Hexapoda</taxon>
        <taxon>Insecta</taxon>
        <taxon>Pterygota</taxon>
        <taxon>Neoptera</taxon>
        <taxon>Paraneoptera</taxon>
        <taxon>Thysanoptera</taxon>
        <taxon>Terebrantia</taxon>
        <taxon>Thripoidea</taxon>
        <taxon>Thripidae</taxon>
        <taxon>Frankliniella</taxon>
    </lineage>
</organism>